<sequence length="192" mass="21669">MSKIIEIILLIAVIAVADAIKCNFVYQDSDLITPNEGIVWPNDPNRFKPQPKKYEETKFVPFECDEPNLEDFIPISVGNVSVNNRLDPEGFIFVEESCHSQKKTIAPKALNNIENKLRKIAVVQSISIEECVNPKSPCTSEVVPANKLVICVQKHLTIFLKAYDDSNKVLEEPFYYPSACVCATYLKKSEMN</sequence>
<dbReference type="InterPro" id="IPR029034">
    <property type="entry name" value="Cystine-knot_cytokine"/>
</dbReference>
<reference evidence="3" key="1">
    <citation type="submission" date="2022-01" db="EMBL/GenBank/DDBJ databases">
        <authorList>
            <person name="King R."/>
        </authorList>
    </citation>
    <scope>NUCLEOTIDE SEQUENCE</scope>
</reference>
<keyword evidence="4" id="KW-1185">Reference proteome</keyword>
<dbReference type="AlphaFoldDB" id="A0A9N9WMJ9"/>
<accession>A0A9N9WMJ9</accession>
<keyword evidence="1" id="KW-0732">Signal</keyword>
<dbReference type="Gene3D" id="2.10.90.10">
    <property type="entry name" value="Cystine-knot cytokines"/>
    <property type="match status" value="1"/>
</dbReference>
<proteinExistence type="predicted"/>
<protein>
    <recommendedName>
        <fullName evidence="2">Spaetzle domain-containing protein</fullName>
    </recommendedName>
</protein>
<evidence type="ECO:0000256" key="1">
    <source>
        <dbReference type="SAM" id="SignalP"/>
    </source>
</evidence>
<dbReference type="SUPFAM" id="SSF57501">
    <property type="entry name" value="Cystine-knot cytokines"/>
    <property type="match status" value="1"/>
</dbReference>
<organism evidence="3 4">
    <name type="scientific">Chironomus riparius</name>
    <dbReference type="NCBI Taxonomy" id="315576"/>
    <lineage>
        <taxon>Eukaryota</taxon>
        <taxon>Metazoa</taxon>
        <taxon>Ecdysozoa</taxon>
        <taxon>Arthropoda</taxon>
        <taxon>Hexapoda</taxon>
        <taxon>Insecta</taxon>
        <taxon>Pterygota</taxon>
        <taxon>Neoptera</taxon>
        <taxon>Endopterygota</taxon>
        <taxon>Diptera</taxon>
        <taxon>Nematocera</taxon>
        <taxon>Chironomoidea</taxon>
        <taxon>Chironomidae</taxon>
        <taxon>Chironominae</taxon>
        <taxon>Chironomus</taxon>
    </lineage>
</organism>
<dbReference type="EMBL" id="OU895877">
    <property type="protein sequence ID" value="CAG9798600.1"/>
    <property type="molecule type" value="Genomic_DNA"/>
</dbReference>
<feature type="chain" id="PRO_5040245538" description="Spaetzle domain-containing protein" evidence="1">
    <location>
        <begin position="20"/>
        <end position="192"/>
    </location>
</feature>
<dbReference type="OrthoDB" id="6359065at2759"/>
<feature type="signal peptide" evidence="1">
    <location>
        <begin position="1"/>
        <end position="19"/>
    </location>
</feature>
<dbReference type="InterPro" id="IPR032104">
    <property type="entry name" value="Spaetzle"/>
</dbReference>
<gene>
    <name evidence="3" type="ORF">CHIRRI_LOCUS1582</name>
</gene>
<feature type="domain" description="Spaetzle" evidence="2">
    <location>
        <begin position="96"/>
        <end position="183"/>
    </location>
</feature>
<reference evidence="3" key="2">
    <citation type="submission" date="2022-10" db="EMBL/GenBank/DDBJ databases">
        <authorList>
            <consortium name="ENA_rothamsted_submissions"/>
            <consortium name="culmorum"/>
            <person name="King R."/>
        </authorList>
    </citation>
    <scope>NUCLEOTIDE SEQUENCE</scope>
</reference>
<evidence type="ECO:0000259" key="2">
    <source>
        <dbReference type="Pfam" id="PF16077"/>
    </source>
</evidence>
<evidence type="ECO:0000313" key="4">
    <source>
        <dbReference type="Proteomes" id="UP001153620"/>
    </source>
</evidence>
<dbReference type="Pfam" id="PF16077">
    <property type="entry name" value="Spaetzle"/>
    <property type="match status" value="1"/>
</dbReference>
<evidence type="ECO:0000313" key="3">
    <source>
        <dbReference type="EMBL" id="CAG9798600.1"/>
    </source>
</evidence>
<dbReference type="Proteomes" id="UP001153620">
    <property type="component" value="Chromosome 1"/>
</dbReference>
<name>A0A9N9WMJ9_9DIPT</name>